<dbReference type="Proteomes" id="UP000283433">
    <property type="component" value="Unassembled WGS sequence"/>
</dbReference>
<evidence type="ECO:0000313" key="1">
    <source>
        <dbReference type="EMBL" id="RKD13682.1"/>
    </source>
</evidence>
<gene>
    <name evidence="1" type="ORF">BCY91_08895</name>
</gene>
<dbReference type="OrthoDB" id="9936573at2"/>
<reference evidence="1 2" key="1">
    <citation type="submission" date="2016-07" db="EMBL/GenBank/DDBJ databases">
        <title>Genome of Pelobium manganitolerans.</title>
        <authorList>
            <person name="Wu S."/>
            <person name="Wang G."/>
        </authorList>
    </citation>
    <scope>NUCLEOTIDE SEQUENCE [LARGE SCALE GENOMIC DNA]</scope>
    <source>
        <strain evidence="1 2">YS-25</strain>
    </source>
</reference>
<proteinExistence type="predicted"/>
<dbReference type="AlphaFoldDB" id="A0A419S306"/>
<protein>
    <submittedName>
        <fullName evidence="1">Uncharacterized protein</fullName>
    </submittedName>
</protein>
<keyword evidence="2" id="KW-1185">Reference proteome</keyword>
<sequence>MATALNNKDQQQLIKLVNALREGNGNMGAYVEHFYDEQEAIVIKLSNGILKLSEADLVKFSQSAKPDKVLLKQLARSFSTSIQL</sequence>
<accession>A0A419S306</accession>
<name>A0A419S306_9SPHI</name>
<organism evidence="1 2">
    <name type="scientific">Pelobium manganitolerans</name>
    <dbReference type="NCBI Taxonomy" id="1842495"/>
    <lineage>
        <taxon>Bacteria</taxon>
        <taxon>Pseudomonadati</taxon>
        <taxon>Bacteroidota</taxon>
        <taxon>Sphingobacteriia</taxon>
        <taxon>Sphingobacteriales</taxon>
        <taxon>Sphingobacteriaceae</taxon>
        <taxon>Pelobium</taxon>
    </lineage>
</organism>
<comment type="caution">
    <text evidence="1">The sequence shown here is derived from an EMBL/GenBank/DDBJ whole genome shotgun (WGS) entry which is preliminary data.</text>
</comment>
<evidence type="ECO:0000313" key="2">
    <source>
        <dbReference type="Proteomes" id="UP000283433"/>
    </source>
</evidence>
<dbReference type="EMBL" id="MBTA01000027">
    <property type="protein sequence ID" value="RKD13682.1"/>
    <property type="molecule type" value="Genomic_DNA"/>
</dbReference>
<dbReference type="RefSeq" id="WP_120182588.1">
    <property type="nucleotide sequence ID" value="NZ_MBTA01000027.1"/>
</dbReference>